<dbReference type="AlphaFoldDB" id="A0A195B7Z2"/>
<proteinExistence type="predicted"/>
<dbReference type="Proteomes" id="UP000078540">
    <property type="component" value="Unassembled WGS sequence"/>
</dbReference>
<keyword evidence="3" id="KW-1185">Reference proteome</keyword>
<reference evidence="2 3" key="1">
    <citation type="submission" date="2015-09" db="EMBL/GenBank/DDBJ databases">
        <title>Atta colombica WGS genome.</title>
        <authorList>
            <person name="Nygaard S."/>
            <person name="Hu H."/>
            <person name="Boomsma J."/>
            <person name="Zhang G."/>
        </authorList>
    </citation>
    <scope>NUCLEOTIDE SEQUENCE [LARGE SCALE GENOMIC DNA]</scope>
    <source>
        <strain evidence="2">Treedump-2</strain>
        <tissue evidence="2">Whole body</tissue>
    </source>
</reference>
<dbReference type="EMBL" id="KQ976574">
    <property type="protein sequence ID" value="KYM80314.1"/>
    <property type="molecule type" value="Genomic_DNA"/>
</dbReference>
<gene>
    <name evidence="2" type="ORF">ALC53_09408</name>
</gene>
<evidence type="ECO:0000313" key="2">
    <source>
        <dbReference type="EMBL" id="KYM80314.1"/>
    </source>
</evidence>
<feature type="region of interest" description="Disordered" evidence="1">
    <location>
        <begin position="79"/>
        <end position="105"/>
    </location>
</feature>
<evidence type="ECO:0000256" key="1">
    <source>
        <dbReference type="SAM" id="MobiDB-lite"/>
    </source>
</evidence>
<name>A0A195B7Z2_9HYME</name>
<sequence length="264" mass="28086">MVAALRCCLYLVAIKSAILNHISNRFSIGHFSHSRCAFTATSIAFFTSCGVAQSRRMFGSPFSLRTQCAELPKLRQNTRPVDANTVPSDDEFPTSHENTQGRNQPKWRLPSLSSLRVRLPNIELLIIPTDSHVHRCKQSYLNAKCVDVHTASFLSLNCILGSGVLVRLSLAEPIAELLSSSGFVGGVGILIAARVAAIACSIADFPPDSGVLVCDIVGTFGALCSLQSVFFSVVEVDIVVLASLLIGEGGGIPDAVICGDAAII</sequence>
<protein>
    <submittedName>
        <fullName evidence="2">Uncharacterized protein</fullName>
    </submittedName>
</protein>
<organism evidence="2 3">
    <name type="scientific">Atta colombica</name>
    <dbReference type="NCBI Taxonomy" id="520822"/>
    <lineage>
        <taxon>Eukaryota</taxon>
        <taxon>Metazoa</taxon>
        <taxon>Ecdysozoa</taxon>
        <taxon>Arthropoda</taxon>
        <taxon>Hexapoda</taxon>
        <taxon>Insecta</taxon>
        <taxon>Pterygota</taxon>
        <taxon>Neoptera</taxon>
        <taxon>Endopterygota</taxon>
        <taxon>Hymenoptera</taxon>
        <taxon>Apocrita</taxon>
        <taxon>Aculeata</taxon>
        <taxon>Formicoidea</taxon>
        <taxon>Formicidae</taxon>
        <taxon>Myrmicinae</taxon>
        <taxon>Atta</taxon>
    </lineage>
</organism>
<accession>A0A195B7Z2</accession>
<evidence type="ECO:0000313" key="3">
    <source>
        <dbReference type="Proteomes" id="UP000078540"/>
    </source>
</evidence>